<dbReference type="AlphaFoldDB" id="A0A8S2W3A0"/>
<proteinExistence type="predicted"/>
<name>A0A8S2W3A0_9BILA</name>
<feature type="non-terminal residue" evidence="2">
    <location>
        <position position="1"/>
    </location>
</feature>
<evidence type="ECO:0000313" key="2">
    <source>
        <dbReference type="EMBL" id="CAF4416333.1"/>
    </source>
</evidence>
<evidence type="ECO:0000313" key="3">
    <source>
        <dbReference type="Proteomes" id="UP000681967"/>
    </source>
</evidence>
<gene>
    <name evidence="2" type="ORF">BYL167_LOCUS32239</name>
</gene>
<reference evidence="2" key="1">
    <citation type="submission" date="2021-02" db="EMBL/GenBank/DDBJ databases">
        <authorList>
            <person name="Nowell W R."/>
        </authorList>
    </citation>
    <scope>NUCLEOTIDE SEQUENCE</scope>
</reference>
<feature type="region of interest" description="Disordered" evidence="1">
    <location>
        <begin position="36"/>
        <end position="55"/>
    </location>
</feature>
<feature type="non-terminal residue" evidence="2">
    <location>
        <position position="55"/>
    </location>
</feature>
<organism evidence="2 3">
    <name type="scientific">Rotaria magnacalcarata</name>
    <dbReference type="NCBI Taxonomy" id="392030"/>
    <lineage>
        <taxon>Eukaryota</taxon>
        <taxon>Metazoa</taxon>
        <taxon>Spiralia</taxon>
        <taxon>Gnathifera</taxon>
        <taxon>Rotifera</taxon>
        <taxon>Eurotatoria</taxon>
        <taxon>Bdelloidea</taxon>
        <taxon>Philodinida</taxon>
        <taxon>Philodinidae</taxon>
        <taxon>Rotaria</taxon>
    </lineage>
</organism>
<protein>
    <submittedName>
        <fullName evidence="2">Uncharacterized protein</fullName>
    </submittedName>
</protein>
<feature type="compositionally biased region" description="Basic and acidic residues" evidence="1">
    <location>
        <begin position="8"/>
        <end position="18"/>
    </location>
</feature>
<dbReference type="Proteomes" id="UP000681967">
    <property type="component" value="Unassembled WGS sequence"/>
</dbReference>
<feature type="compositionally biased region" description="Polar residues" evidence="1">
    <location>
        <begin position="20"/>
        <end position="29"/>
    </location>
</feature>
<feature type="region of interest" description="Disordered" evidence="1">
    <location>
        <begin position="1"/>
        <end position="29"/>
    </location>
</feature>
<sequence>SDTSSRALSEKLPKREIHGQTPSILPFNKNSLTFLDGATRKDGPMEPMPSMGAPP</sequence>
<comment type="caution">
    <text evidence="2">The sequence shown here is derived from an EMBL/GenBank/DDBJ whole genome shotgun (WGS) entry which is preliminary data.</text>
</comment>
<evidence type="ECO:0000256" key="1">
    <source>
        <dbReference type="SAM" id="MobiDB-lite"/>
    </source>
</evidence>
<accession>A0A8S2W3A0</accession>
<dbReference type="EMBL" id="CAJOBH010059220">
    <property type="protein sequence ID" value="CAF4416333.1"/>
    <property type="molecule type" value="Genomic_DNA"/>
</dbReference>